<dbReference type="InterPro" id="IPR045229">
    <property type="entry name" value="TPP_enz"/>
</dbReference>
<evidence type="ECO:0000256" key="1">
    <source>
        <dbReference type="ARBA" id="ARBA00007812"/>
    </source>
</evidence>
<reference evidence="4" key="1">
    <citation type="journal article" date="2014" name="Front. Microbiol.">
        <title>High frequency of phylogenetically diverse reductive dehalogenase-homologous genes in deep subseafloor sedimentary metagenomes.</title>
        <authorList>
            <person name="Kawai M."/>
            <person name="Futagami T."/>
            <person name="Toyoda A."/>
            <person name="Takaki Y."/>
            <person name="Nishi S."/>
            <person name="Hori S."/>
            <person name="Arai W."/>
            <person name="Tsubouchi T."/>
            <person name="Morono Y."/>
            <person name="Uchiyama I."/>
            <person name="Ito T."/>
            <person name="Fujiyama A."/>
            <person name="Inagaki F."/>
            <person name="Takami H."/>
        </authorList>
    </citation>
    <scope>NUCLEOTIDE SEQUENCE</scope>
    <source>
        <strain evidence="4">Expedition CK06-06</strain>
    </source>
</reference>
<dbReference type="Pfam" id="PF00205">
    <property type="entry name" value="TPP_enzyme_M"/>
    <property type="match status" value="1"/>
</dbReference>
<evidence type="ECO:0000256" key="2">
    <source>
        <dbReference type="SAM" id="MobiDB-lite"/>
    </source>
</evidence>
<dbReference type="GO" id="GO:0050660">
    <property type="term" value="F:flavin adenine dinucleotide binding"/>
    <property type="evidence" value="ECO:0007669"/>
    <property type="project" value="TreeGrafter"/>
</dbReference>
<dbReference type="InterPro" id="IPR029061">
    <property type="entry name" value="THDP-binding"/>
</dbReference>
<dbReference type="EMBL" id="BARW01012135">
    <property type="protein sequence ID" value="GAI80769.1"/>
    <property type="molecule type" value="Genomic_DNA"/>
</dbReference>
<evidence type="ECO:0000259" key="3">
    <source>
        <dbReference type="Pfam" id="PF00205"/>
    </source>
</evidence>
<comment type="caution">
    <text evidence="4">The sequence shown here is derived from an EMBL/GenBank/DDBJ whole genome shotgun (WGS) entry which is preliminary data.</text>
</comment>
<feature type="non-terminal residue" evidence="4">
    <location>
        <position position="1"/>
    </location>
</feature>
<dbReference type="PANTHER" id="PTHR18968">
    <property type="entry name" value="THIAMINE PYROPHOSPHATE ENZYMES"/>
    <property type="match status" value="1"/>
</dbReference>
<protein>
    <recommendedName>
        <fullName evidence="3">Thiamine pyrophosphate enzyme central domain-containing protein</fullName>
    </recommendedName>
</protein>
<dbReference type="InterPro" id="IPR012000">
    <property type="entry name" value="Thiamin_PyroP_enz_cen_dom"/>
</dbReference>
<dbReference type="GO" id="GO:0009099">
    <property type="term" value="P:L-valine biosynthetic process"/>
    <property type="evidence" value="ECO:0007669"/>
    <property type="project" value="TreeGrafter"/>
</dbReference>
<sequence>TDEMSDGMLRRVTQMNIDHQTLFRSITKWTTRLKPDSVKKILYQAMQIATSEVPGPVHIGLPSGMSAFEATDEEVKRQPAKGPPPPDTASLDKMEKLFTEARKPVLALGITSMRAGIRPLVLKVAEKYQVPVVLTPMAKGMVPEDHPSYAGVLAHALANQVGETHQQADLVVGIGYDPIEINYEDWIPNVPLLNINTVPADLDQTKYTLACDVVG</sequence>
<dbReference type="InterPro" id="IPR029035">
    <property type="entry name" value="DHS-like_NAD/FAD-binding_dom"/>
</dbReference>
<dbReference type="GO" id="GO:0003984">
    <property type="term" value="F:acetolactate synthase activity"/>
    <property type="evidence" value="ECO:0007669"/>
    <property type="project" value="TreeGrafter"/>
</dbReference>
<organism evidence="4">
    <name type="scientific">marine sediment metagenome</name>
    <dbReference type="NCBI Taxonomy" id="412755"/>
    <lineage>
        <taxon>unclassified sequences</taxon>
        <taxon>metagenomes</taxon>
        <taxon>ecological metagenomes</taxon>
    </lineage>
</organism>
<dbReference type="GO" id="GO:0000287">
    <property type="term" value="F:magnesium ion binding"/>
    <property type="evidence" value="ECO:0007669"/>
    <property type="project" value="InterPro"/>
</dbReference>
<name>X1TL36_9ZZZZ</name>
<feature type="region of interest" description="Disordered" evidence="2">
    <location>
        <begin position="70"/>
        <end position="90"/>
    </location>
</feature>
<dbReference type="Gene3D" id="3.40.50.970">
    <property type="match status" value="1"/>
</dbReference>
<dbReference type="SUPFAM" id="SSF52467">
    <property type="entry name" value="DHS-like NAD/FAD-binding domain"/>
    <property type="match status" value="1"/>
</dbReference>
<evidence type="ECO:0000313" key="4">
    <source>
        <dbReference type="EMBL" id="GAI80769.1"/>
    </source>
</evidence>
<dbReference type="GO" id="GO:0030976">
    <property type="term" value="F:thiamine pyrophosphate binding"/>
    <property type="evidence" value="ECO:0007669"/>
    <property type="project" value="InterPro"/>
</dbReference>
<feature type="domain" description="Thiamine pyrophosphate enzyme central" evidence="3">
    <location>
        <begin position="92"/>
        <end position="206"/>
    </location>
</feature>
<accession>X1TL36</accession>
<comment type="similarity">
    <text evidence="1">Belongs to the TPP enzyme family.</text>
</comment>
<dbReference type="Gene3D" id="3.40.50.1220">
    <property type="entry name" value="TPP-binding domain"/>
    <property type="match status" value="1"/>
</dbReference>
<dbReference type="PANTHER" id="PTHR18968:SF129">
    <property type="entry name" value="ACETOLACTATE SYNTHASE"/>
    <property type="match status" value="1"/>
</dbReference>
<dbReference type="AlphaFoldDB" id="X1TL36"/>
<proteinExistence type="inferred from homology"/>
<feature type="non-terminal residue" evidence="4">
    <location>
        <position position="215"/>
    </location>
</feature>
<gene>
    <name evidence="4" type="ORF">S12H4_23021</name>
</gene>
<dbReference type="SUPFAM" id="SSF52518">
    <property type="entry name" value="Thiamin diphosphate-binding fold (THDP-binding)"/>
    <property type="match status" value="1"/>
</dbReference>
<dbReference type="CDD" id="cd07035">
    <property type="entry name" value="TPP_PYR_POX_like"/>
    <property type="match status" value="1"/>
</dbReference>
<dbReference type="GO" id="GO:0005948">
    <property type="term" value="C:acetolactate synthase complex"/>
    <property type="evidence" value="ECO:0007669"/>
    <property type="project" value="TreeGrafter"/>
</dbReference>
<dbReference type="GO" id="GO:0009097">
    <property type="term" value="P:isoleucine biosynthetic process"/>
    <property type="evidence" value="ECO:0007669"/>
    <property type="project" value="TreeGrafter"/>
</dbReference>